<organism evidence="5 6">
    <name type="scientific">Kushneria aurantia</name>
    <dbReference type="NCBI Taxonomy" id="504092"/>
    <lineage>
        <taxon>Bacteria</taxon>
        <taxon>Pseudomonadati</taxon>
        <taxon>Pseudomonadota</taxon>
        <taxon>Gammaproteobacteria</taxon>
        <taxon>Oceanospirillales</taxon>
        <taxon>Halomonadaceae</taxon>
        <taxon>Kushneria</taxon>
    </lineage>
</organism>
<dbReference type="PANTHER" id="PTHR24422:SF10">
    <property type="entry name" value="CHEMOTAXIS PROTEIN METHYLTRANSFERASE 2"/>
    <property type="match status" value="1"/>
</dbReference>
<dbReference type="Pfam" id="PF00015">
    <property type="entry name" value="MCPsignal"/>
    <property type="match status" value="1"/>
</dbReference>
<dbReference type="InterPro" id="IPR000700">
    <property type="entry name" value="PAS-assoc_C"/>
</dbReference>
<reference evidence="5 6" key="1">
    <citation type="submission" date="2024-09" db="EMBL/GenBank/DDBJ databases">
        <authorList>
            <person name="Sun Q."/>
            <person name="Mori K."/>
        </authorList>
    </citation>
    <scope>NUCLEOTIDE SEQUENCE [LARGE SCALE GENOMIC DNA]</scope>
    <source>
        <strain evidence="5 6">CCM 7415</strain>
    </source>
</reference>
<dbReference type="InterPro" id="IPR013655">
    <property type="entry name" value="PAS_fold_3"/>
</dbReference>
<name>A0ABV6G359_9GAMM</name>
<evidence type="ECO:0000256" key="1">
    <source>
        <dbReference type="PROSITE-ProRule" id="PRU00284"/>
    </source>
</evidence>
<keyword evidence="1" id="KW-0807">Transducer</keyword>
<dbReference type="InterPro" id="IPR001610">
    <property type="entry name" value="PAC"/>
</dbReference>
<dbReference type="PROSITE" id="PS50113">
    <property type="entry name" value="PAC"/>
    <property type="match status" value="3"/>
</dbReference>
<dbReference type="Pfam" id="PF08447">
    <property type="entry name" value="PAS_3"/>
    <property type="match status" value="1"/>
</dbReference>
<dbReference type="PANTHER" id="PTHR24422">
    <property type="entry name" value="CHEMOTAXIS PROTEIN METHYLTRANSFERASE"/>
    <property type="match status" value="1"/>
</dbReference>
<protein>
    <submittedName>
        <fullName evidence="5">PAS domain S-box protein</fullName>
    </submittedName>
</protein>
<feature type="domain" description="PAS" evidence="3">
    <location>
        <begin position="144"/>
        <end position="174"/>
    </location>
</feature>
<dbReference type="SUPFAM" id="SSF58104">
    <property type="entry name" value="Methyl-accepting chemotaxis protein (MCP) signaling domain"/>
    <property type="match status" value="1"/>
</dbReference>
<gene>
    <name evidence="5" type="ORF">ACFFHW_07645</name>
</gene>
<dbReference type="InterPro" id="IPR050903">
    <property type="entry name" value="Bact_Chemotaxis_MeTrfase"/>
</dbReference>
<dbReference type="CDD" id="cd00130">
    <property type="entry name" value="PAS"/>
    <property type="match status" value="3"/>
</dbReference>
<dbReference type="SMART" id="SM00086">
    <property type="entry name" value="PAC"/>
    <property type="match status" value="4"/>
</dbReference>
<evidence type="ECO:0000259" key="3">
    <source>
        <dbReference type="PROSITE" id="PS50112"/>
    </source>
</evidence>
<evidence type="ECO:0000313" key="5">
    <source>
        <dbReference type="EMBL" id="MFC0267861.1"/>
    </source>
</evidence>
<dbReference type="PROSITE" id="PS50111">
    <property type="entry name" value="CHEMOTAXIS_TRANSDUC_2"/>
    <property type="match status" value="1"/>
</dbReference>
<dbReference type="NCBIfam" id="TIGR00229">
    <property type="entry name" value="sensory_box"/>
    <property type="match status" value="3"/>
</dbReference>
<dbReference type="InterPro" id="IPR004089">
    <property type="entry name" value="MCPsignal_dom"/>
</dbReference>
<dbReference type="Pfam" id="PF13426">
    <property type="entry name" value="PAS_9"/>
    <property type="match status" value="2"/>
</dbReference>
<comment type="caution">
    <text evidence="5">The sequence shown here is derived from an EMBL/GenBank/DDBJ whole genome shotgun (WGS) entry which is preliminary data.</text>
</comment>
<feature type="domain" description="Methyl-accepting transducer" evidence="2">
    <location>
        <begin position="490"/>
        <end position="557"/>
    </location>
</feature>
<dbReference type="Gene3D" id="3.30.450.20">
    <property type="entry name" value="PAS domain"/>
    <property type="match status" value="4"/>
</dbReference>
<accession>A0ABV6G359</accession>
<evidence type="ECO:0000259" key="2">
    <source>
        <dbReference type="PROSITE" id="PS50111"/>
    </source>
</evidence>
<feature type="domain" description="PAS" evidence="3">
    <location>
        <begin position="251"/>
        <end position="296"/>
    </location>
</feature>
<dbReference type="Gene3D" id="6.10.250.3200">
    <property type="match status" value="1"/>
</dbReference>
<evidence type="ECO:0000259" key="4">
    <source>
        <dbReference type="PROSITE" id="PS50113"/>
    </source>
</evidence>
<dbReference type="RefSeq" id="WP_019952803.1">
    <property type="nucleotide sequence ID" value="NZ_JBHLVX010000025.1"/>
</dbReference>
<dbReference type="SMART" id="SM00091">
    <property type="entry name" value="PAS"/>
    <property type="match status" value="4"/>
</dbReference>
<keyword evidence="6" id="KW-1185">Reference proteome</keyword>
<feature type="domain" description="PAS" evidence="3">
    <location>
        <begin position="9"/>
        <end position="52"/>
    </location>
</feature>
<evidence type="ECO:0000313" key="6">
    <source>
        <dbReference type="Proteomes" id="UP001589814"/>
    </source>
</evidence>
<feature type="domain" description="PAC" evidence="4">
    <location>
        <begin position="323"/>
        <end position="377"/>
    </location>
</feature>
<feature type="domain" description="PAC" evidence="4">
    <location>
        <begin position="202"/>
        <end position="254"/>
    </location>
</feature>
<proteinExistence type="predicted"/>
<dbReference type="SUPFAM" id="SSF55785">
    <property type="entry name" value="PYP-like sensor domain (PAS domain)"/>
    <property type="match status" value="4"/>
</dbReference>
<dbReference type="InterPro" id="IPR000014">
    <property type="entry name" value="PAS"/>
</dbReference>
<sequence length="557" mass="62207">MPRLMTSRAARSLQAILHNEASIEFEPDGKIVDASEKFLQLMGYQRDEVVGRHHSIFVDSDYAASGDYQDFWRELARGTPQSAEFLRRKKDGAPVWLQATYHPVPGASGRTDRVIKIARNNTEEKLAREKSQSELGALDRAQAIIEFDTQGTILEANDNFCRLMGYERDEIVGQHHRIFVPRSELGPAYDRFWRDLNNGIYQAGEFLRHARDGSEVWIQGNYSPVPDLNGVPCKVVKFGLDITEQVRLRKEAELLSLVANRSNVGMLITDARGLCEYANQGFVESMGFTQSEVLGRAPGEFLQGRNTNPETVADIGRQLKAQRPVEVEILNYRKDGTPRWISLQINPIFDAHGELERFISVQADITETRMRADEDALRLSAIRDAFVAADWDARGELLDVSPLLREALGVEDREAAATELERLYSDNLTENDLAELRDGNSIVGRVLVFTCSGGHEGFLNATFNPAFNAEGALTRVAMYAEDITERRRITAQVKDILGDINNITRRTHMVSFNATIEAARAGEEGKSFGVVASEVRSLSAQSSDAASRIERLIADGE</sequence>
<dbReference type="InterPro" id="IPR035965">
    <property type="entry name" value="PAS-like_dom_sf"/>
</dbReference>
<dbReference type="PROSITE" id="PS50112">
    <property type="entry name" value="PAS"/>
    <property type="match status" value="3"/>
</dbReference>
<feature type="domain" description="PAC" evidence="4">
    <location>
        <begin position="81"/>
        <end position="133"/>
    </location>
</feature>
<dbReference type="Proteomes" id="UP001589814">
    <property type="component" value="Unassembled WGS sequence"/>
</dbReference>
<dbReference type="EMBL" id="JBHLVX010000025">
    <property type="protein sequence ID" value="MFC0267861.1"/>
    <property type="molecule type" value="Genomic_DNA"/>
</dbReference>